<dbReference type="AlphaFoldDB" id="A0A3R7MCT2"/>
<keyword evidence="5" id="KW-0677">Repeat</keyword>
<comment type="caution">
    <text evidence="10">The sequence shown here is derived from an EMBL/GenBank/DDBJ whole genome shotgun (WGS) entry which is preliminary data.</text>
</comment>
<evidence type="ECO:0000313" key="11">
    <source>
        <dbReference type="Proteomes" id="UP000283509"/>
    </source>
</evidence>
<dbReference type="InterPro" id="IPR018108">
    <property type="entry name" value="MCP_transmembrane"/>
</dbReference>
<dbReference type="EMBL" id="QCYY01001383">
    <property type="protein sequence ID" value="ROT78423.1"/>
    <property type="molecule type" value="Genomic_DNA"/>
</dbReference>
<dbReference type="GO" id="GO:0055085">
    <property type="term" value="P:transmembrane transport"/>
    <property type="evidence" value="ECO:0007669"/>
    <property type="project" value="InterPro"/>
</dbReference>
<name>A0A3R7MCT2_PENVA</name>
<evidence type="ECO:0000256" key="4">
    <source>
        <dbReference type="ARBA" id="ARBA00022692"/>
    </source>
</evidence>
<evidence type="ECO:0000256" key="7">
    <source>
        <dbReference type="ARBA" id="ARBA00023136"/>
    </source>
</evidence>
<dbReference type="OrthoDB" id="448427at2759"/>
<sequence length="229" mass="25479">MALSASLLRQITYSTTRFAIYEVVKQRLGDSKGEPLAFYKRAMLAGFAGACGGFVGTPGDMINVRMQNDIKLPVDQRRNYKHALDGLIRVLREEGVSRLFRGASTATFRAVLMTIGQLSFYDQIKGFLLSTPYFKDNLTCHFTSSLAAGAIATTMTQPVDVIKTRAMNARPGEFKSLWHIISYTGKAGPMAFFKGYVPAFVRLGPHTILTFILFEQLRKNFGTIRVNTN</sequence>
<keyword evidence="7 8" id="KW-0472">Membrane</keyword>
<reference evidence="10 11" key="2">
    <citation type="submission" date="2019-01" db="EMBL/GenBank/DDBJ databases">
        <title>The decoding of complex shrimp genome reveals the adaptation for benthos swimmer, frequently molting mechanism and breeding impact on genome.</title>
        <authorList>
            <person name="Sun Y."/>
            <person name="Gao Y."/>
            <person name="Yu Y."/>
        </authorList>
    </citation>
    <scope>NUCLEOTIDE SEQUENCE [LARGE SCALE GENOMIC DNA]</scope>
    <source>
        <tissue evidence="10">Muscle</tissue>
    </source>
</reference>
<dbReference type="PANTHER" id="PTHR45618">
    <property type="entry name" value="MITOCHONDRIAL DICARBOXYLATE CARRIER-RELATED"/>
    <property type="match status" value="1"/>
</dbReference>
<keyword evidence="3 9" id="KW-0813">Transport</keyword>
<protein>
    <recommendedName>
        <fullName evidence="12">Mitochondrial dicarboxylate carrier</fullName>
    </recommendedName>
</protein>
<evidence type="ECO:0000256" key="2">
    <source>
        <dbReference type="ARBA" id="ARBA00006375"/>
    </source>
</evidence>
<dbReference type="Gene3D" id="1.50.40.10">
    <property type="entry name" value="Mitochondrial carrier domain"/>
    <property type="match status" value="1"/>
</dbReference>
<dbReference type="PRINTS" id="PR00784">
    <property type="entry name" value="MTUNCOUPLING"/>
</dbReference>
<evidence type="ECO:0000256" key="8">
    <source>
        <dbReference type="PROSITE-ProRule" id="PRU00282"/>
    </source>
</evidence>
<dbReference type="InterPro" id="IPR023395">
    <property type="entry name" value="MCP_dom_sf"/>
</dbReference>
<feature type="repeat" description="Solcar" evidence="8">
    <location>
        <begin position="40"/>
        <end position="127"/>
    </location>
</feature>
<comment type="similarity">
    <text evidence="2 9">Belongs to the mitochondrial carrier (TC 2.A.29) family.</text>
</comment>
<evidence type="ECO:0000256" key="3">
    <source>
        <dbReference type="ARBA" id="ARBA00022448"/>
    </source>
</evidence>
<dbReference type="GO" id="GO:0016020">
    <property type="term" value="C:membrane"/>
    <property type="evidence" value="ECO:0007669"/>
    <property type="project" value="UniProtKB-SubCell"/>
</dbReference>
<keyword evidence="6" id="KW-1133">Transmembrane helix</keyword>
<feature type="repeat" description="Solcar" evidence="8">
    <location>
        <begin position="136"/>
        <end position="220"/>
    </location>
</feature>
<evidence type="ECO:0000256" key="6">
    <source>
        <dbReference type="ARBA" id="ARBA00022989"/>
    </source>
</evidence>
<evidence type="ECO:0000256" key="9">
    <source>
        <dbReference type="RuleBase" id="RU000488"/>
    </source>
</evidence>
<comment type="subcellular location">
    <subcellularLocation>
        <location evidence="1">Membrane</location>
        <topology evidence="1">Multi-pass membrane protein</topology>
    </subcellularLocation>
</comment>
<evidence type="ECO:0000256" key="1">
    <source>
        <dbReference type="ARBA" id="ARBA00004141"/>
    </source>
</evidence>
<proteinExistence type="inferred from homology"/>
<organism evidence="10 11">
    <name type="scientific">Penaeus vannamei</name>
    <name type="common">Whiteleg shrimp</name>
    <name type="synonym">Litopenaeus vannamei</name>
    <dbReference type="NCBI Taxonomy" id="6689"/>
    <lineage>
        <taxon>Eukaryota</taxon>
        <taxon>Metazoa</taxon>
        <taxon>Ecdysozoa</taxon>
        <taxon>Arthropoda</taxon>
        <taxon>Crustacea</taxon>
        <taxon>Multicrustacea</taxon>
        <taxon>Malacostraca</taxon>
        <taxon>Eumalacostraca</taxon>
        <taxon>Eucarida</taxon>
        <taxon>Decapoda</taxon>
        <taxon>Dendrobranchiata</taxon>
        <taxon>Penaeoidea</taxon>
        <taxon>Penaeidae</taxon>
        <taxon>Penaeus</taxon>
    </lineage>
</organism>
<evidence type="ECO:0008006" key="12">
    <source>
        <dbReference type="Google" id="ProtNLM"/>
    </source>
</evidence>
<dbReference type="InterPro" id="IPR050391">
    <property type="entry name" value="Mito_Metabolite_Transporter"/>
</dbReference>
<keyword evidence="11" id="KW-1185">Reference proteome</keyword>
<dbReference type="SUPFAM" id="SSF103506">
    <property type="entry name" value="Mitochondrial carrier"/>
    <property type="match status" value="1"/>
</dbReference>
<dbReference type="InterPro" id="IPR002067">
    <property type="entry name" value="MCP"/>
</dbReference>
<evidence type="ECO:0000256" key="5">
    <source>
        <dbReference type="ARBA" id="ARBA00022737"/>
    </source>
</evidence>
<reference evidence="10 11" key="1">
    <citation type="submission" date="2018-04" db="EMBL/GenBank/DDBJ databases">
        <authorList>
            <person name="Zhang X."/>
            <person name="Yuan J."/>
            <person name="Li F."/>
            <person name="Xiang J."/>
        </authorList>
    </citation>
    <scope>NUCLEOTIDE SEQUENCE [LARGE SCALE GENOMIC DNA]</scope>
    <source>
        <tissue evidence="10">Muscle</tissue>
    </source>
</reference>
<dbReference type="Pfam" id="PF00153">
    <property type="entry name" value="Mito_carr"/>
    <property type="match status" value="2"/>
</dbReference>
<dbReference type="PROSITE" id="PS50920">
    <property type="entry name" value="SOLCAR"/>
    <property type="match status" value="2"/>
</dbReference>
<gene>
    <name evidence="10" type="ORF">C7M84_002859</name>
</gene>
<dbReference type="Proteomes" id="UP000283509">
    <property type="component" value="Unassembled WGS sequence"/>
</dbReference>
<accession>A0A3R7MCT2</accession>
<evidence type="ECO:0000313" key="10">
    <source>
        <dbReference type="EMBL" id="ROT78423.1"/>
    </source>
</evidence>
<keyword evidence="4 8" id="KW-0812">Transmembrane</keyword>
<dbReference type="STRING" id="6689.A0A3R7MCT2"/>